<evidence type="ECO:0000256" key="5">
    <source>
        <dbReference type="ARBA" id="ARBA00022824"/>
    </source>
</evidence>
<keyword evidence="3" id="KW-0808">Transferase</keyword>
<protein>
    <recommendedName>
        <fullName evidence="11">Mannosyltransferase</fullName>
    </recommendedName>
</protein>
<keyword evidence="6" id="KW-1133">Transmembrane helix</keyword>
<feature type="chain" id="PRO_5034592612" description="Mannosyltransferase" evidence="8">
    <location>
        <begin position="30"/>
        <end position="99"/>
    </location>
</feature>
<feature type="signal peptide" evidence="8">
    <location>
        <begin position="1"/>
        <end position="29"/>
    </location>
</feature>
<evidence type="ECO:0000256" key="6">
    <source>
        <dbReference type="ARBA" id="ARBA00022989"/>
    </source>
</evidence>
<dbReference type="OrthoDB" id="10066429at2759"/>
<organism evidence="9 10">
    <name type="scientific">Mortierella isabellina</name>
    <name type="common">Filamentous fungus</name>
    <name type="synonym">Umbelopsis isabellina</name>
    <dbReference type="NCBI Taxonomy" id="91625"/>
    <lineage>
        <taxon>Eukaryota</taxon>
        <taxon>Fungi</taxon>
        <taxon>Fungi incertae sedis</taxon>
        <taxon>Mucoromycota</taxon>
        <taxon>Mucoromycotina</taxon>
        <taxon>Umbelopsidomycetes</taxon>
        <taxon>Umbelopsidales</taxon>
        <taxon>Umbelopsidaceae</taxon>
        <taxon>Umbelopsis</taxon>
    </lineage>
</organism>
<comment type="subcellular location">
    <subcellularLocation>
        <location evidence="1">Endoplasmic reticulum membrane</location>
        <topology evidence="1">Multi-pass membrane protein</topology>
    </subcellularLocation>
</comment>
<keyword evidence="7" id="KW-0472">Membrane</keyword>
<dbReference type="Pfam" id="PF03901">
    <property type="entry name" value="Glyco_transf_22"/>
    <property type="match status" value="1"/>
</dbReference>
<keyword evidence="10" id="KW-1185">Reference proteome</keyword>
<keyword evidence="4" id="KW-0812">Transmembrane</keyword>
<evidence type="ECO:0000256" key="7">
    <source>
        <dbReference type="ARBA" id="ARBA00023136"/>
    </source>
</evidence>
<dbReference type="Proteomes" id="UP000654370">
    <property type="component" value="Unassembled WGS sequence"/>
</dbReference>
<evidence type="ECO:0000256" key="4">
    <source>
        <dbReference type="ARBA" id="ARBA00022692"/>
    </source>
</evidence>
<dbReference type="EMBL" id="JAEPQZ010000005">
    <property type="protein sequence ID" value="KAG2181052.1"/>
    <property type="molecule type" value="Genomic_DNA"/>
</dbReference>
<reference evidence="9" key="1">
    <citation type="submission" date="2020-12" db="EMBL/GenBank/DDBJ databases">
        <title>Metabolic potential, ecology and presence of endohyphal bacteria is reflected in genomic diversity of Mucoromycotina.</title>
        <authorList>
            <person name="Muszewska A."/>
            <person name="Okrasinska A."/>
            <person name="Steczkiewicz K."/>
            <person name="Drgas O."/>
            <person name="Orlowska M."/>
            <person name="Perlinska-Lenart U."/>
            <person name="Aleksandrzak-Piekarczyk T."/>
            <person name="Szatraj K."/>
            <person name="Zielenkiewicz U."/>
            <person name="Pilsyk S."/>
            <person name="Malc E."/>
            <person name="Mieczkowski P."/>
            <person name="Kruszewska J.S."/>
            <person name="Biernat P."/>
            <person name="Pawlowska J."/>
        </authorList>
    </citation>
    <scope>NUCLEOTIDE SEQUENCE</scope>
    <source>
        <strain evidence="9">WA0000067209</strain>
    </source>
</reference>
<evidence type="ECO:0000256" key="8">
    <source>
        <dbReference type="SAM" id="SignalP"/>
    </source>
</evidence>
<dbReference type="GO" id="GO:0005789">
    <property type="term" value="C:endoplasmic reticulum membrane"/>
    <property type="evidence" value="ECO:0007669"/>
    <property type="project" value="UniProtKB-SubCell"/>
</dbReference>
<dbReference type="InterPro" id="IPR005599">
    <property type="entry name" value="GPI_mannosylTrfase"/>
</dbReference>
<sequence>MQNRRQWSTYGLLIAIRLLFSLLPGYIQPDEFFQSPEIMAGSVFDLEVFTPWEFDPAAPARSIVPPLLTTGIPFYAYKFVHQGFLPYQDQGIGNSYYDW</sequence>
<accession>A0A8H7PVH0</accession>
<gene>
    <name evidence="9" type="ORF">INT43_008634</name>
</gene>
<evidence type="ECO:0000313" key="10">
    <source>
        <dbReference type="Proteomes" id="UP000654370"/>
    </source>
</evidence>
<evidence type="ECO:0000313" key="9">
    <source>
        <dbReference type="EMBL" id="KAG2181052.1"/>
    </source>
</evidence>
<keyword evidence="5" id="KW-0256">Endoplasmic reticulum</keyword>
<proteinExistence type="predicted"/>
<keyword evidence="2" id="KW-0328">Glycosyltransferase</keyword>
<evidence type="ECO:0008006" key="11">
    <source>
        <dbReference type="Google" id="ProtNLM"/>
    </source>
</evidence>
<dbReference type="AlphaFoldDB" id="A0A8H7PVH0"/>
<evidence type="ECO:0000256" key="2">
    <source>
        <dbReference type="ARBA" id="ARBA00022676"/>
    </source>
</evidence>
<keyword evidence="8" id="KW-0732">Signal</keyword>
<name>A0A8H7PVH0_MORIS</name>
<evidence type="ECO:0000256" key="1">
    <source>
        <dbReference type="ARBA" id="ARBA00004477"/>
    </source>
</evidence>
<comment type="caution">
    <text evidence="9">The sequence shown here is derived from an EMBL/GenBank/DDBJ whole genome shotgun (WGS) entry which is preliminary data.</text>
</comment>
<evidence type="ECO:0000256" key="3">
    <source>
        <dbReference type="ARBA" id="ARBA00022679"/>
    </source>
</evidence>
<dbReference type="GO" id="GO:0016757">
    <property type="term" value="F:glycosyltransferase activity"/>
    <property type="evidence" value="ECO:0007669"/>
    <property type="project" value="UniProtKB-KW"/>
</dbReference>